<evidence type="ECO:0000313" key="3">
    <source>
        <dbReference type="EMBL" id="SMF44181.1"/>
    </source>
</evidence>
<feature type="region of interest" description="Disordered" evidence="1">
    <location>
        <begin position="15"/>
        <end position="43"/>
    </location>
</feature>
<accession>A0A1Y6CA61</accession>
<sequence>MPSYGFILSLNVPGRAGRLENREDEEKRGLSVPGRAGRLEKES</sequence>
<proteinExistence type="predicted"/>
<evidence type="ECO:0000313" key="4">
    <source>
        <dbReference type="Proteomes" id="UP000192907"/>
    </source>
</evidence>
<dbReference type="EMBL" id="FWZT01000013">
    <property type="protein sequence ID" value="SMF44181.1"/>
    <property type="molecule type" value="Genomic_DNA"/>
</dbReference>
<gene>
    <name evidence="2" type="ORF">SAMN06296036_113120</name>
    <name evidence="3" type="ORF">SAMN06296036_113122</name>
</gene>
<dbReference type="EMBL" id="FWZT01000013">
    <property type="protein sequence ID" value="SMF44103.1"/>
    <property type="molecule type" value="Genomic_DNA"/>
</dbReference>
<evidence type="ECO:0000313" key="2">
    <source>
        <dbReference type="EMBL" id="SMF44103.1"/>
    </source>
</evidence>
<organism evidence="3 4">
    <name type="scientific">Pseudobacteriovorax antillogorgiicola</name>
    <dbReference type="NCBI Taxonomy" id="1513793"/>
    <lineage>
        <taxon>Bacteria</taxon>
        <taxon>Pseudomonadati</taxon>
        <taxon>Bdellovibrionota</taxon>
        <taxon>Oligoflexia</taxon>
        <taxon>Oligoflexales</taxon>
        <taxon>Pseudobacteriovoracaceae</taxon>
        <taxon>Pseudobacteriovorax</taxon>
    </lineage>
</organism>
<keyword evidence="4" id="KW-1185">Reference proteome</keyword>
<reference evidence="3" key="1">
    <citation type="submission" date="2017-04" db="EMBL/GenBank/DDBJ databases">
        <authorList>
            <person name="Afonso C.L."/>
            <person name="Miller P.J."/>
            <person name="Scott M.A."/>
            <person name="Spackman E."/>
            <person name="Goraichik I."/>
            <person name="Dimitrov K.M."/>
            <person name="Suarez D.L."/>
            <person name="Swayne D.E."/>
        </authorList>
    </citation>
    <scope>NUCLEOTIDE SEQUENCE [LARGE SCALE GENOMIC DNA]</scope>
    <source>
        <strain evidence="3">RKEM611</strain>
    </source>
</reference>
<evidence type="ECO:0000256" key="1">
    <source>
        <dbReference type="SAM" id="MobiDB-lite"/>
    </source>
</evidence>
<dbReference type="Proteomes" id="UP000192907">
    <property type="component" value="Unassembled WGS sequence"/>
</dbReference>
<name>A0A1Y6CA61_9BACT</name>
<protein>
    <submittedName>
        <fullName evidence="3">Uncharacterized protein</fullName>
    </submittedName>
</protein>
<dbReference type="AlphaFoldDB" id="A0A1Y6CA61"/>
<reference evidence="4" key="2">
    <citation type="submission" date="2017-04" db="EMBL/GenBank/DDBJ databases">
        <authorList>
            <person name="Varghese N."/>
            <person name="Submissions S."/>
        </authorList>
    </citation>
    <scope>NUCLEOTIDE SEQUENCE [LARGE SCALE GENOMIC DNA]</scope>
    <source>
        <strain evidence="4">RKEM611</strain>
    </source>
</reference>
<feature type="compositionally biased region" description="Basic and acidic residues" evidence="1">
    <location>
        <begin position="17"/>
        <end position="29"/>
    </location>
</feature>